<dbReference type="SUPFAM" id="SSF103473">
    <property type="entry name" value="MFS general substrate transporter"/>
    <property type="match status" value="1"/>
</dbReference>
<name>A0A813RDM8_9BILA</name>
<dbReference type="PANTHER" id="PTHR19444:SF13">
    <property type="entry name" value="PROTEIN UNC-93 HOMOLOG A"/>
    <property type="match status" value="1"/>
</dbReference>
<dbReference type="Gene3D" id="1.20.1250.20">
    <property type="entry name" value="MFS general substrate transporter like domains"/>
    <property type="match status" value="1"/>
</dbReference>
<feature type="transmembrane region" description="Helical" evidence="6">
    <location>
        <begin position="366"/>
        <end position="385"/>
    </location>
</feature>
<dbReference type="InterPro" id="IPR036259">
    <property type="entry name" value="MFS_trans_sf"/>
</dbReference>
<keyword evidence="4 6" id="KW-1133">Transmembrane helix</keyword>
<feature type="transmembrane region" description="Helical" evidence="6">
    <location>
        <begin position="67"/>
        <end position="89"/>
    </location>
</feature>
<accession>A0A813RDM8</accession>
<feature type="transmembrane region" description="Helical" evidence="6">
    <location>
        <begin position="301"/>
        <end position="320"/>
    </location>
</feature>
<reference evidence="7" key="1">
    <citation type="submission" date="2021-02" db="EMBL/GenBank/DDBJ databases">
        <authorList>
            <person name="Nowell W R."/>
        </authorList>
    </citation>
    <scope>NUCLEOTIDE SEQUENCE</scope>
    <source>
        <strain evidence="7">Ploen Becks lab</strain>
    </source>
</reference>
<evidence type="ECO:0000313" key="8">
    <source>
        <dbReference type="Proteomes" id="UP000663879"/>
    </source>
</evidence>
<keyword evidence="3 6" id="KW-0812">Transmembrane</keyword>
<comment type="subcellular location">
    <subcellularLocation>
        <location evidence="1">Membrane</location>
        <topology evidence="1">Multi-pass membrane protein</topology>
    </subcellularLocation>
</comment>
<evidence type="ECO:0000313" key="7">
    <source>
        <dbReference type="EMBL" id="CAF0779572.1"/>
    </source>
</evidence>
<evidence type="ECO:0000256" key="1">
    <source>
        <dbReference type="ARBA" id="ARBA00004141"/>
    </source>
</evidence>
<keyword evidence="8" id="KW-1185">Reference proteome</keyword>
<dbReference type="AlphaFoldDB" id="A0A813RDM8"/>
<dbReference type="OrthoDB" id="78663at2759"/>
<comment type="caution">
    <text evidence="7">The sequence shown here is derived from an EMBL/GenBank/DDBJ whole genome shotgun (WGS) entry which is preliminary data.</text>
</comment>
<organism evidence="7 8">
    <name type="scientific">Brachionus calyciflorus</name>
    <dbReference type="NCBI Taxonomy" id="104777"/>
    <lineage>
        <taxon>Eukaryota</taxon>
        <taxon>Metazoa</taxon>
        <taxon>Spiralia</taxon>
        <taxon>Gnathifera</taxon>
        <taxon>Rotifera</taxon>
        <taxon>Eurotatoria</taxon>
        <taxon>Monogononta</taxon>
        <taxon>Pseudotrocha</taxon>
        <taxon>Ploima</taxon>
        <taxon>Brachionidae</taxon>
        <taxon>Brachionus</taxon>
    </lineage>
</organism>
<feature type="transmembrane region" description="Helical" evidence="6">
    <location>
        <begin position="391"/>
        <end position="408"/>
    </location>
</feature>
<dbReference type="InterPro" id="IPR010291">
    <property type="entry name" value="Ion_channel_UNC-93"/>
</dbReference>
<evidence type="ECO:0000256" key="6">
    <source>
        <dbReference type="SAM" id="Phobius"/>
    </source>
</evidence>
<proteinExistence type="inferred from homology"/>
<sequence length="421" mass="47087">MISSVLNQDGSLGNGSQAIVYLTQFLSGFVWPQVIIDLIGFKFALMLAETCYLLFFLANTFPSWATLVPGSILSGFANSLAWTILGIYFTILSKKLSLLKNITFVHAQTLLFGIFGFIFFFNYILGSLWIGTILQLKDLSVNATFDYSKSCGANNCPLTTLPEAASKPSVSSVYALCGTINGACFLAIIIAFLFVDDLKYDENMNKIERGNISFQKLVQKFKAEFKSLFELSKQLKIWLLMPIAMFLGYELTYIWYEFHRGFVSCLKNVNYIGWTSILFGGAASIFSLLSSKYVKHIGLQTTMVLMLMMSLINQVFMISWTPNPNSGSYVIFLMSVSFAFTDCLATSQVRAVFGIYFPDNTSAYSAAIIFETIGLVLGSVLSIYFCTYIKLYVFMGITIASIFSFIYLEINQSKKSDTHTF</sequence>
<feature type="transmembrane region" description="Helical" evidence="6">
    <location>
        <begin position="110"/>
        <end position="130"/>
    </location>
</feature>
<feature type="transmembrane region" description="Helical" evidence="6">
    <location>
        <begin position="271"/>
        <end position="289"/>
    </location>
</feature>
<feature type="transmembrane region" description="Helical" evidence="6">
    <location>
        <begin position="326"/>
        <end position="345"/>
    </location>
</feature>
<feature type="transmembrane region" description="Helical" evidence="6">
    <location>
        <begin position="173"/>
        <end position="195"/>
    </location>
</feature>
<gene>
    <name evidence="7" type="ORF">OXX778_LOCUS5385</name>
</gene>
<dbReference type="InterPro" id="IPR051951">
    <property type="entry name" value="UNC-93_regulatory"/>
</dbReference>
<dbReference type="Proteomes" id="UP000663879">
    <property type="component" value="Unassembled WGS sequence"/>
</dbReference>
<dbReference type="GO" id="GO:0016020">
    <property type="term" value="C:membrane"/>
    <property type="evidence" value="ECO:0007669"/>
    <property type="project" value="UniProtKB-SubCell"/>
</dbReference>
<feature type="transmembrane region" description="Helical" evidence="6">
    <location>
        <begin position="237"/>
        <end position="256"/>
    </location>
</feature>
<protein>
    <submittedName>
        <fullName evidence="7">Uncharacterized protein</fullName>
    </submittedName>
</protein>
<keyword evidence="5 6" id="KW-0472">Membrane</keyword>
<dbReference type="Pfam" id="PF05978">
    <property type="entry name" value="UNC-93"/>
    <property type="match status" value="1"/>
</dbReference>
<evidence type="ECO:0000256" key="5">
    <source>
        <dbReference type="ARBA" id="ARBA00023136"/>
    </source>
</evidence>
<feature type="transmembrane region" description="Helical" evidence="6">
    <location>
        <begin position="43"/>
        <end position="61"/>
    </location>
</feature>
<evidence type="ECO:0000256" key="2">
    <source>
        <dbReference type="ARBA" id="ARBA00009172"/>
    </source>
</evidence>
<evidence type="ECO:0000256" key="4">
    <source>
        <dbReference type="ARBA" id="ARBA00022989"/>
    </source>
</evidence>
<dbReference type="PANTHER" id="PTHR19444">
    <property type="entry name" value="UNC-93 RELATED"/>
    <property type="match status" value="1"/>
</dbReference>
<dbReference type="EMBL" id="CAJNOC010000583">
    <property type="protein sequence ID" value="CAF0779572.1"/>
    <property type="molecule type" value="Genomic_DNA"/>
</dbReference>
<evidence type="ECO:0000256" key="3">
    <source>
        <dbReference type="ARBA" id="ARBA00022692"/>
    </source>
</evidence>
<comment type="similarity">
    <text evidence="2">Belongs to the unc-93 family.</text>
</comment>